<dbReference type="CDD" id="cd00303">
    <property type="entry name" value="retropepsin_like"/>
    <property type="match status" value="1"/>
</dbReference>
<proteinExistence type="predicted"/>
<dbReference type="EMBL" id="ML119832">
    <property type="protein sequence ID" value="RPA73145.1"/>
    <property type="molecule type" value="Genomic_DNA"/>
</dbReference>
<dbReference type="SUPFAM" id="SSF50630">
    <property type="entry name" value="Acid proteases"/>
    <property type="match status" value="1"/>
</dbReference>
<evidence type="ECO:0000313" key="2">
    <source>
        <dbReference type="EMBL" id="RPA73145.1"/>
    </source>
</evidence>
<evidence type="ECO:0000256" key="1">
    <source>
        <dbReference type="SAM" id="MobiDB-lite"/>
    </source>
</evidence>
<feature type="region of interest" description="Disordered" evidence="1">
    <location>
        <begin position="127"/>
        <end position="146"/>
    </location>
</feature>
<keyword evidence="3" id="KW-1185">Reference proteome</keyword>
<gene>
    <name evidence="2" type="ORF">BJ508DRAFT_334365</name>
</gene>
<evidence type="ECO:0000313" key="3">
    <source>
        <dbReference type="Proteomes" id="UP000275078"/>
    </source>
</evidence>
<dbReference type="Gene3D" id="2.40.70.10">
    <property type="entry name" value="Acid Proteases"/>
    <property type="match status" value="1"/>
</dbReference>
<dbReference type="InterPro" id="IPR021109">
    <property type="entry name" value="Peptidase_aspartic_dom_sf"/>
</dbReference>
<dbReference type="OrthoDB" id="1751327at2759"/>
<name>A0A3N4HGC5_ASCIM</name>
<organism evidence="2 3">
    <name type="scientific">Ascobolus immersus RN42</name>
    <dbReference type="NCBI Taxonomy" id="1160509"/>
    <lineage>
        <taxon>Eukaryota</taxon>
        <taxon>Fungi</taxon>
        <taxon>Dikarya</taxon>
        <taxon>Ascomycota</taxon>
        <taxon>Pezizomycotina</taxon>
        <taxon>Pezizomycetes</taxon>
        <taxon>Pezizales</taxon>
        <taxon>Ascobolaceae</taxon>
        <taxon>Ascobolus</taxon>
    </lineage>
</organism>
<dbReference type="Pfam" id="PF08284">
    <property type="entry name" value="RVP_2"/>
    <property type="match status" value="1"/>
</dbReference>
<reference evidence="2 3" key="1">
    <citation type="journal article" date="2018" name="Nat. Ecol. Evol.">
        <title>Pezizomycetes genomes reveal the molecular basis of ectomycorrhizal truffle lifestyle.</title>
        <authorList>
            <person name="Murat C."/>
            <person name="Payen T."/>
            <person name="Noel B."/>
            <person name="Kuo A."/>
            <person name="Morin E."/>
            <person name="Chen J."/>
            <person name="Kohler A."/>
            <person name="Krizsan K."/>
            <person name="Balestrini R."/>
            <person name="Da Silva C."/>
            <person name="Montanini B."/>
            <person name="Hainaut M."/>
            <person name="Levati E."/>
            <person name="Barry K.W."/>
            <person name="Belfiori B."/>
            <person name="Cichocki N."/>
            <person name="Clum A."/>
            <person name="Dockter R.B."/>
            <person name="Fauchery L."/>
            <person name="Guy J."/>
            <person name="Iotti M."/>
            <person name="Le Tacon F."/>
            <person name="Lindquist E.A."/>
            <person name="Lipzen A."/>
            <person name="Malagnac F."/>
            <person name="Mello A."/>
            <person name="Molinier V."/>
            <person name="Miyauchi S."/>
            <person name="Poulain J."/>
            <person name="Riccioni C."/>
            <person name="Rubini A."/>
            <person name="Sitrit Y."/>
            <person name="Splivallo R."/>
            <person name="Traeger S."/>
            <person name="Wang M."/>
            <person name="Zifcakova L."/>
            <person name="Wipf D."/>
            <person name="Zambonelli A."/>
            <person name="Paolocci F."/>
            <person name="Nowrousian M."/>
            <person name="Ottonello S."/>
            <person name="Baldrian P."/>
            <person name="Spatafora J.W."/>
            <person name="Henrissat B."/>
            <person name="Nagy L.G."/>
            <person name="Aury J.M."/>
            <person name="Wincker P."/>
            <person name="Grigoriev I.V."/>
            <person name="Bonfante P."/>
            <person name="Martin F.M."/>
        </authorList>
    </citation>
    <scope>NUCLEOTIDE SEQUENCE [LARGE SCALE GENOMIC DNA]</scope>
    <source>
        <strain evidence="2 3">RN42</strain>
    </source>
</reference>
<dbReference type="AlphaFoldDB" id="A0A3N4HGC5"/>
<sequence>MTPTVQPTPHTALYDNGASTSFIQPQLAERLSSELKIHIVTTGTIQVRQAATTDPRTARRRITIPTTLRHFSGSDTYHGSITYTLYPLTNYAIILGMDWQEQVGAIADSRAKTVSITATDVTLAPDTYNPRDFGPQNLPAQAKPRSHRRVYVHQLHGIPRAPTRSINASDELFLIHVNLASAEAADEPLSTLHRQYATQYPSLFTEPHGQPPPQLPQLEIQTVPAQPPHRTPYCLSHEEREFMDEHIKTLLTRGYI</sequence>
<accession>A0A3N4HGC5</accession>
<dbReference type="STRING" id="1160509.A0A3N4HGC5"/>
<protein>
    <submittedName>
        <fullName evidence="2">Uncharacterized protein</fullName>
    </submittedName>
</protein>
<dbReference type="Proteomes" id="UP000275078">
    <property type="component" value="Unassembled WGS sequence"/>
</dbReference>